<dbReference type="EMBL" id="BAAFSF010000001">
    <property type="protein sequence ID" value="GAB1251153.1"/>
    <property type="molecule type" value="Genomic_DNA"/>
</dbReference>
<protein>
    <submittedName>
        <fullName evidence="2">Alpha-amylase family protein</fullName>
    </submittedName>
</protein>
<dbReference type="SUPFAM" id="SSF51445">
    <property type="entry name" value="(Trans)glycosidases"/>
    <property type="match status" value="1"/>
</dbReference>
<dbReference type="InterPro" id="IPR006047">
    <property type="entry name" value="GH13_cat_dom"/>
</dbReference>
<keyword evidence="3" id="KW-1185">Reference proteome</keyword>
<organism evidence="2 3">
    <name type="scientific">Porphyromonas miyakawae</name>
    <dbReference type="NCBI Taxonomy" id="3137470"/>
    <lineage>
        <taxon>Bacteria</taxon>
        <taxon>Pseudomonadati</taxon>
        <taxon>Bacteroidota</taxon>
        <taxon>Bacteroidia</taxon>
        <taxon>Bacteroidales</taxon>
        <taxon>Porphyromonadaceae</taxon>
        <taxon>Porphyromonas</taxon>
    </lineage>
</organism>
<dbReference type="SMART" id="SM00642">
    <property type="entry name" value="Aamy"/>
    <property type="match status" value="1"/>
</dbReference>
<feature type="domain" description="Glycosyl hydrolase family 13 catalytic" evidence="1">
    <location>
        <begin position="49"/>
        <end position="439"/>
    </location>
</feature>
<accession>A0ABQ0E0C1</accession>
<dbReference type="PANTHER" id="PTHR10357">
    <property type="entry name" value="ALPHA-AMYLASE FAMILY MEMBER"/>
    <property type="match status" value="1"/>
</dbReference>
<proteinExistence type="predicted"/>
<dbReference type="Pfam" id="PF00128">
    <property type="entry name" value="Alpha-amylase"/>
    <property type="match status" value="1"/>
</dbReference>
<name>A0ABQ0E0C1_9PORP</name>
<evidence type="ECO:0000313" key="3">
    <source>
        <dbReference type="Proteomes" id="UP001628220"/>
    </source>
</evidence>
<reference evidence="2 3" key="1">
    <citation type="journal article" date="2025" name="Int. J. Syst. Evol. Microbiol.">
        <title>Desulfovibrio falkowii sp. nov., Porphyromonas miyakawae sp. nov., Mediterraneibacter flintii sp. nov. and Owariibacterium komagatae gen. nov., sp. nov., isolated from human faeces.</title>
        <authorList>
            <person name="Hamaguchi T."/>
            <person name="Ohara M."/>
            <person name="Hisatomi A."/>
            <person name="Sekiguchi K."/>
            <person name="Takeda J.I."/>
            <person name="Ueyama J."/>
            <person name="Ito M."/>
            <person name="Nishiwaki H."/>
            <person name="Ogi T."/>
            <person name="Hirayama M."/>
            <person name="Ohkuma M."/>
            <person name="Sakamoto M."/>
            <person name="Ohno K."/>
        </authorList>
    </citation>
    <scope>NUCLEOTIDE SEQUENCE [LARGE SCALE GENOMIC DNA]</scope>
    <source>
        <strain evidence="2 3">13CB11C</strain>
    </source>
</reference>
<evidence type="ECO:0000259" key="1">
    <source>
        <dbReference type="SMART" id="SM00642"/>
    </source>
</evidence>
<gene>
    <name evidence="2" type="ORF">Tsumi_02570</name>
</gene>
<comment type="caution">
    <text evidence="2">The sequence shown here is derived from an EMBL/GenBank/DDBJ whole genome shotgun (WGS) entry which is preliminary data.</text>
</comment>
<evidence type="ECO:0000313" key="2">
    <source>
        <dbReference type="EMBL" id="GAB1251153.1"/>
    </source>
</evidence>
<dbReference type="InterPro" id="IPR017853">
    <property type="entry name" value="GH"/>
</dbReference>
<dbReference type="Proteomes" id="UP001628220">
    <property type="component" value="Unassembled WGS sequence"/>
</dbReference>
<dbReference type="Gene3D" id="3.20.20.80">
    <property type="entry name" value="Glycosidases"/>
    <property type="match status" value="2"/>
</dbReference>
<dbReference type="PANTHER" id="PTHR10357:SF205">
    <property type="entry name" value="O-GLYCOSYL HYDROLASE FAMILY 13"/>
    <property type="match status" value="1"/>
</dbReference>
<sequence>MGKTMIYSYMPRLFRGVAAPLVAGGSYEQNGSGKFADMDEKALQQLRSMGFTHIWPIGVIRHASRCAFPEQGIEADPQATVKGQAGSPYAIADYFDVAPYLAHDPAKRMEEFEALLERSHRMGLKCIIDFVPNHVARTYHSLSHKDFGVADDRTKRYERDNNFYWLPDEKLILEGTPNYTECPARVTGNDRFTTQVGANDWYDTVKLNYGIDYTTTPPREDFEPIPATWHDMLEILLYWAEKGVDGFRCDMAEMVPEAFWRWVIAIVKARYAVCFIAEIYRTELYEAFRLAGFDYLYDKVGLYDTLIDVTKGFRPAEAIRGALEAEAGYREYMLTFLENHDEYRLASKGCLGSAKAAIPALAVALFAGKGPYMHYFGQALCEEASRPAGFSKGAGRTSIYDFVEVPSVSSWIRGDYTDFYLGHKEKRLSERYKEMLYWASALKVVEEGSYYYLPSESYKVEGADPSKLYLFLRYNEDEVLLSASNFSTQEAHITLRWPSHLLDLMKIGDGERVARLVDLNGTKVLPYCSIASFAPLSFEVNKQEVTLLHFILQE</sequence>